<dbReference type="PANTHER" id="PTHR10566">
    <property type="entry name" value="CHAPERONE-ACTIVITY OF BC1 COMPLEX CABC1 -RELATED"/>
    <property type="match status" value="1"/>
</dbReference>
<dbReference type="Proteomes" id="UP000605099">
    <property type="component" value="Unassembled WGS sequence"/>
</dbReference>
<comment type="caution">
    <text evidence="4">The sequence shown here is derived from an EMBL/GenBank/DDBJ whole genome shotgun (WGS) entry which is preliminary data.</text>
</comment>
<accession>A0ABQ2JJ44</accession>
<evidence type="ECO:0000256" key="2">
    <source>
        <dbReference type="SAM" id="Phobius"/>
    </source>
</evidence>
<proteinExistence type="inferred from homology"/>
<protein>
    <submittedName>
        <fullName evidence="4">Ubiquinone biosynthesis protein UbiB</fullName>
    </submittedName>
</protein>
<dbReference type="SUPFAM" id="SSF56112">
    <property type="entry name" value="Protein kinase-like (PK-like)"/>
    <property type="match status" value="1"/>
</dbReference>
<keyword evidence="4" id="KW-0830">Ubiquinone</keyword>
<dbReference type="CDD" id="cd05121">
    <property type="entry name" value="ABC1_ADCK3-like"/>
    <property type="match status" value="1"/>
</dbReference>
<dbReference type="PANTHER" id="PTHR10566:SF113">
    <property type="entry name" value="PROTEIN ACTIVITY OF BC1 COMPLEX KINASE 7, CHLOROPLASTIC"/>
    <property type="match status" value="1"/>
</dbReference>
<gene>
    <name evidence="4" type="ORF">GCM10011349_13080</name>
</gene>
<dbReference type="InterPro" id="IPR004147">
    <property type="entry name" value="ABC1_dom"/>
</dbReference>
<keyword evidence="5" id="KW-1185">Reference proteome</keyword>
<keyword evidence="2" id="KW-1133">Transmembrane helix</keyword>
<evidence type="ECO:0000313" key="5">
    <source>
        <dbReference type="Proteomes" id="UP000605099"/>
    </source>
</evidence>
<evidence type="ECO:0000259" key="3">
    <source>
        <dbReference type="Pfam" id="PF03109"/>
    </source>
</evidence>
<organism evidence="4 5">
    <name type="scientific">Novosphingobium indicum</name>
    <dbReference type="NCBI Taxonomy" id="462949"/>
    <lineage>
        <taxon>Bacteria</taxon>
        <taxon>Pseudomonadati</taxon>
        <taxon>Pseudomonadota</taxon>
        <taxon>Alphaproteobacteria</taxon>
        <taxon>Sphingomonadales</taxon>
        <taxon>Sphingomonadaceae</taxon>
        <taxon>Novosphingobium</taxon>
    </lineage>
</organism>
<evidence type="ECO:0000256" key="1">
    <source>
        <dbReference type="ARBA" id="ARBA00009670"/>
    </source>
</evidence>
<comment type="similarity">
    <text evidence="1">Belongs to the protein kinase superfamily. ADCK protein kinase family.</text>
</comment>
<reference evidence="5" key="1">
    <citation type="journal article" date="2019" name="Int. J. Syst. Evol. Microbiol.">
        <title>The Global Catalogue of Microorganisms (GCM) 10K type strain sequencing project: providing services to taxonomists for standard genome sequencing and annotation.</title>
        <authorList>
            <consortium name="The Broad Institute Genomics Platform"/>
            <consortium name="The Broad Institute Genome Sequencing Center for Infectious Disease"/>
            <person name="Wu L."/>
            <person name="Ma J."/>
        </authorList>
    </citation>
    <scope>NUCLEOTIDE SEQUENCE [LARGE SCALE GENOMIC DNA]</scope>
    <source>
        <strain evidence="5">CGMCC 1.6784</strain>
    </source>
</reference>
<dbReference type="Pfam" id="PF03109">
    <property type="entry name" value="ABC1"/>
    <property type="match status" value="1"/>
</dbReference>
<feature type="transmembrane region" description="Helical" evidence="2">
    <location>
        <begin position="502"/>
        <end position="521"/>
    </location>
</feature>
<keyword evidence="2" id="KW-0812">Transmembrane</keyword>
<sequence length="533" mass="59526">MMLAARFLRIGGAVFGLLIVAVYERLRGGTDNRSTLPDRLRATLERLGPTFIKVGQGLSLRRDLLPDRYIAALSKLQADARPFPQAAARHEIETGLGKPIHDLFSSFDETPLAAASIAQVHRAQMPDGREAIIKVRRPRIRSQIDRDMRALIGLLRLLCAMSSRIARFEPVRLAHEIWTNLRRETDFRLEARAVRRFADAFADWDTVHVPEVIDDLISETVLVQEFSSGRLLSDAALADSGPRYAANLVEIYLHQIFVLGFFHGDPHPGNLFFMDAGTICFHDFGLTGQLDHATRRRLALFVQAFVHQDADWMLDAAVELGLLRISGERQAIVHGLEELLTEYASLPMRQWSMADLFLRISRLGNKESVLLPHYLIVLMRALFLVEHALHTLDPAMNVLDTLIERGNAAIMALAEGPSHAALSRLRFEAGLAVYDLPGAAAAWLSEVRREGFHPALQIHLPQIERTEAGLERTGNRLALALVTLGLYIASSLLMQHSIGPRILGMPLLALVGYFLALWYTLRLSRAIARSGRL</sequence>
<dbReference type="RefSeq" id="WP_188818865.1">
    <property type="nucleotide sequence ID" value="NZ_BMLK01000005.1"/>
</dbReference>
<keyword evidence="2" id="KW-0472">Membrane</keyword>
<dbReference type="InterPro" id="IPR050154">
    <property type="entry name" value="UbiB_kinase"/>
</dbReference>
<evidence type="ECO:0000313" key="4">
    <source>
        <dbReference type="EMBL" id="GGN46205.1"/>
    </source>
</evidence>
<name>A0ABQ2JJ44_9SPHN</name>
<dbReference type="EMBL" id="BMLK01000005">
    <property type="protein sequence ID" value="GGN46205.1"/>
    <property type="molecule type" value="Genomic_DNA"/>
</dbReference>
<dbReference type="InterPro" id="IPR011009">
    <property type="entry name" value="Kinase-like_dom_sf"/>
</dbReference>
<feature type="domain" description="ABC1 atypical kinase-like" evidence="3">
    <location>
        <begin position="75"/>
        <end position="313"/>
    </location>
</feature>